<dbReference type="GO" id="GO:0003729">
    <property type="term" value="F:mRNA binding"/>
    <property type="evidence" value="ECO:0007669"/>
    <property type="project" value="TreeGrafter"/>
</dbReference>
<feature type="compositionally biased region" description="Basic residues" evidence="10">
    <location>
        <begin position="56"/>
        <end position="68"/>
    </location>
</feature>
<dbReference type="AlphaFoldDB" id="A0A1G4J7W6"/>
<feature type="repeat" description="WD" evidence="9">
    <location>
        <begin position="168"/>
        <end position="210"/>
    </location>
</feature>
<reference evidence="12" key="1">
    <citation type="submission" date="2016-03" db="EMBL/GenBank/DDBJ databases">
        <authorList>
            <person name="Devillers Hugo."/>
        </authorList>
    </citation>
    <scope>NUCLEOTIDE SEQUENCE [LARGE SCALE GENOMIC DNA]</scope>
</reference>
<dbReference type="InterPro" id="IPR015943">
    <property type="entry name" value="WD40/YVTN_repeat-like_dom_sf"/>
</dbReference>
<evidence type="ECO:0000256" key="8">
    <source>
        <dbReference type="ARBA" id="ARBA00068146"/>
    </source>
</evidence>
<evidence type="ECO:0000313" key="11">
    <source>
        <dbReference type="EMBL" id="SCU85792.1"/>
    </source>
</evidence>
<feature type="compositionally biased region" description="Low complexity" evidence="10">
    <location>
        <begin position="8"/>
        <end position="20"/>
    </location>
</feature>
<evidence type="ECO:0000256" key="4">
    <source>
        <dbReference type="ARBA" id="ARBA00022728"/>
    </source>
</evidence>
<evidence type="ECO:0000256" key="5">
    <source>
        <dbReference type="ARBA" id="ARBA00022737"/>
    </source>
</evidence>
<accession>A0A1G4J7W6</accession>
<feature type="compositionally biased region" description="Basic and acidic residues" evidence="10">
    <location>
        <begin position="92"/>
        <end position="109"/>
    </location>
</feature>
<feature type="compositionally biased region" description="Basic and acidic residues" evidence="10">
    <location>
        <begin position="42"/>
        <end position="55"/>
    </location>
</feature>
<dbReference type="InterPro" id="IPR020472">
    <property type="entry name" value="WD40_PAC1"/>
</dbReference>
<feature type="region of interest" description="Disordered" evidence="10">
    <location>
        <begin position="1"/>
        <end position="109"/>
    </location>
</feature>
<dbReference type="Pfam" id="PF00400">
    <property type="entry name" value="WD40"/>
    <property type="match status" value="4"/>
</dbReference>
<evidence type="ECO:0000256" key="6">
    <source>
        <dbReference type="ARBA" id="ARBA00023187"/>
    </source>
</evidence>
<evidence type="ECO:0000256" key="10">
    <source>
        <dbReference type="SAM" id="MobiDB-lite"/>
    </source>
</evidence>
<dbReference type="InterPro" id="IPR001680">
    <property type="entry name" value="WD40_rpt"/>
</dbReference>
<sequence>MSLVYDYSSDSDPEGLSSSGKTSFEQGKSEFVPTANGEPDSEGSKRHGKQDELNYKSKRPKRSKRKGKGPWASWSSSDEEEEETGNISGKPVKFDSDRSQPGYRENEFDLKNDNDVETVQESSQFYGESLVDYQGRSFLKPPLEENVNFTKEPLSFRTFLPKKLLHRYAGHGSGTNVVRMLPKSGHLFLSGGNDNILRLWDMYHERQLLRDYKGHSRGIRDANFNDDGTDFVSVSFDQQMKIWDTETGTIKHRYSFSSTPNCAEYRPNNSNELIVGLSNSEIRHYDLRVSHKQGLVQTYDHHLSSIIALKYFPDGSKLISSSEDKTMRIWENQVNIPIKQISDTAQYSMPYVAIHPANNYFAAQSMDNAIYTFSMKPKYKRHPKKKFEGHKCAGYGIGFTLSPDGRYICSGDTGGQIFIWDWKTTHLLKQLEVPDKKPISTLAWSPQETSKLVCAGNGGYIYLYD</sequence>
<comment type="subcellular location">
    <subcellularLocation>
        <location evidence="1">Nucleus</location>
    </subcellularLocation>
</comment>
<proteinExistence type="predicted"/>
<feature type="repeat" description="WD" evidence="9">
    <location>
        <begin position="212"/>
        <end position="253"/>
    </location>
</feature>
<dbReference type="PANTHER" id="PTHR43979">
    <property type="entry name" value="PRE-MRNA-PROCESSING FACTOR 17"/>
    <property type="match status" value="1"/>
</dbReference>
<keyword evidence="5" id="KW-0677">Repeat</keyword>
<name>A0A1G4J7W6_9SACH</name>
<evidence type="ECO:0000256" key="2">
    <source>
        <dbReference type="ARBA" id="ARBA00022574"/>
    </source>
</evidence>
<gene>
    <name evidence="11" type="ORF">LAME_0D02828G</name>
</gene>
<keyword evidence="7" id="KW-0539">Nucleus</keyword>
<evidence type="ECO:0000313" key="12">
    <source>
        <dbReference type="Proteomes" id="UP000191144"/>
    </source>
</evidence>
<dbReference type="GO" id="GO:0071013">
    <property type="term" value="C:catalytic step 2 spliceosome"/>
    <property type="evidence" value="ECO:0007669"/>
    <property type="project" value="InterPro"/>
</dbReference>
<evidence type="ECO:0000256" key="9">
    <source>
        <dbReference type="PROSITE-ProRule" id="PRU00221"/>
    </source>
</evidence>
<evidence type="ECO:0000256" key="7">
    <source>
        <dbReference type="ARBA" id="ARBA00023242"/>
    </source>
</evidence>
<dbReference type="SUPFAM" id="SSF50978">
    <property type="entry name" value="WD40 repeat-like"/>
    <property type="match status" value="1"/>
</dbReference>
<dbReference type="GO" id="GO:0000398">
    <property type="term" value="P:mRNA splicing, via spliceosome"/>
    <property type="evidence" value="ECO:0007669"/>
    <property type="project" value="InterPro"/>
</dbReference>
<dbReference type="Gene3D" id="2.130.10.10">
    <property type="entry name" value="YVTN repeat-like/Quinoprotein amine dehydrogenase"/>
    <property type="match status" value="1"/>
</dbReference>
<protein>
    <recommendedName>
        <fullName evidence="8">Pre-mRNA-processing factor 17</fullName>
    </recommendedName>
</protein>
<dbReference type="PROSITE" id="PS50294">
    <property type="entry name" value="WD_REPEATS_REGION"/>
    <property type="match status" value="3"/>
</dbReference>
<organism evidence="11 12">
    <name type="scientific">Lachancea meyersii CBS 8951</name>
    <dbReference type="NCBI Taxonomy" id="1266667"/>
    <lineage>
        <taxon>Eukaryota</taxon>
        <taxon>Fungi</taxon>
        <taxon>Dikarya</taxon>
        <taxon>Ascomycota</taxon>
        <taxon>Saccharomycotina</taxon>
        <taxon>Saccharomycetes</taxon>
        <taxon>Saccharomycetales</taxon>
        <taxon>Saccharomycetaceae</taxon>
        <taxon>Lachancea</taxon>
    </lineage>
</organism>
<dbReference type="FunFam" id="2.130.10.10:FF:000034">
    <property type="entry name" value="Pre-mRNA-processing factor 17, putative"/>
    <property type="match status" value="1"/>
</dbReference>
<keyword evidence="3" id="KW-0507">mRNA processing</keyword>
<dbReference type="SMART" id="SM00320">
    <property type="entry name" value="WD40"/>
    <property type="match status" value="6"/>
</dbReference>
<feature type="repeat" description="WD" evidence="9">
    <location>
        <begin position="299"/>
        <end position="331"/>
    </location>
</feature>
<keyword evidence="6" id="KW-0508">mRNA splicing</keyword>
<keyword evidence="4" id="KW-0747">Spliceosome</keyword>
<evidence type="ECO:0000256" key="3">
    <source>
        <dbReference type="ARBA" id="ARBA00022664"/>
    </source>
</evidence>
<dbReference type="PANTHER" id="PTHR43979:SF1">
    <property type="entry name" value="PRE-MRNA-PROCESSING FACTOR 17"/>
    <property type="match status" value="1"/>
</dbReference>
<dbReference type="PROSITE" id="PS50082">
    <property type="entry name" value="WD_REPEATS_2"/>
    <property type="match status" value="3"/>
</dbReference>
<evidence type="ECO:0000256" key="1">
    <source>
        <dbReference type="ARBA" id="ARBA00004123"/>
    </source>
</evidence>
<dbReference type="Proteomes" id="UP000191144">
    <property type="component" value="Chromosome D"/>
</dbReference>
<keyword evidence="12" id="KW-1185">Reference proteome</keyword>
<dbReference type="InterPro" id="IPR032847">
    <property type="entry name" value="PRPF17"/>
</dbReference>
<dbReference type="EMBL" id="LT598482">
    <property type="protein sequence ID" value="SCU85792.1"/>
    <property type="molecule type" value="Genomic_DNA"/>
</dbReference>
<dbReference type="PRINTS" id="PR00320">
    <property type="entry name" value="GPROTEINBRPT"/>
</dbReference>
<keyword evidence="2 9" id="KW-0853">WD repeat</keyword>
<dbReference type="InterPro" id="IPR036322">
    <property type="entry name" value="WD40_repeat_dom_sf"/>
</dbReference>
<dbReference type="OrthoDB" id="10257301at2759"/>